<dbReference type="AlphaFoldDB" id="A0A372LUE4"/>
<keyword evidence="6 10" id="KW-0067">ATP-binding</keyword>
<evidence type="ECO:0000256" key="9">
    <source>
        <dbReference type="ARBA" id="ARBA00047937"/>
    </source>
</evidence>
<protein>
    <recommendedName>
        <fullName evidence="10">Glycine--tRNA ligase beta subunit</fullName>
        <ecNumber evidence="10">6.1.1.14</ecNumber>
    </recommendedName>
    <alternativeName>
        <fullName evidence="10">Glycyl-tRNA synthetase beta subunit</fullName>
        <shortName evidence="10">GlyRS</shortName>
    </alternativeName>
</protein>
<reference evidence="12 13" key="1">
    <citation type="submission" date="2018-08" db="EMBL/GenBank/DDBJ databases">
        <title>Bacillus chawlae sp. nov., Bacillus glennii sp. nov., and Bacillus saganii sp. nov. Isolated from the Vehicle Assembly Building at Kennedy Space Center where the Viking Spacecraft were Assembled.</title>
        <authorList>
            <person name="Seuylemezian A."/>
            <person name="Vaishampayan P."/>
        </authorList>
    </citation>
    <scope>NUCLEOTIDE SEQUENCE [LARGE SCALE GENOMIC DNA]</scope>
    <source>
        <strain evidence="12 13">V47-23a</strain>
    </source>
</reference>
<comment type="subcellular location">
    <subcellularLocation>
        <location evidence="1 10">Cytoplasm</location>
    </subcellularLocation>
</comment>
<dbReference type="HAMAP" id="MF_00255">
    <property type="entry name" value="Gly_tRNA_synth_beta"/>
    <property type="match status" value="1"/>
</dbReference>
<dbReference type="PRINTS" id="PR01045">
    <property type="entry name" value="TRNASYNTHGB"/>
</dbReference>
<evidence type="ECO:0000256" key="5">
    <source>
        <dbReference type="ARBA" id="ARBA00022741"/>
    </source>
</evidence>
<name>A0A372LUE4_9BACI</name>
<sequence length="690" mass="78094">MSKRDLLLEIGLEELPARFVTSSMEQLTDRIQKWLQEKAIEFGDVSAFSSPRRLAVLIKDVAESQRDINEEAKGPAKKIALDAQGNWSKAAIGFTRGQGVTVDDIFFKEIAGVEYVHVKKFIKGQPTFNLLNELNQIISSMTFPKNMRWANQELRFARPIKWIAALFGEEVIPFSLADVETGRITKGHRFLGEEISLSNALSYEEELKKQFVIVNPSERKALILEQLKQLEQENGWEIPVDGELLEEVTNLVEFPTALSGTFEEEFLELPEKVLITSMKEHQRYFPVKNASGELLPYFVTVRNGDDRNLKIVSKGNEKVLRARLSDASFFYKEDQKVEIETSLKKLESIVYHEELGTLAEKVSRVKQFTLDLSEALGMTSEEKEHAKRAAEISKFDLVTNMVYEFPELQGYMGERYARIKGEDEAVAAAVNEHYMPRHADDEVPPSIIGAVLSVAEKMDTISAFFSIGIIPSGSQDPYALRRQASGVVNILTAKKWRISVEELVEMAVSSLQKASIGSRDAEEVRNDILQFLKARVKHLLAEEGIRYDIADALLENQLGTLSSLVERAQVLESRKQDPDFKGNLEALSRVINLASKAEDTYQINEAKFENDFERALYNKFQSVSEIYGTLSTEAEKFNSLVSLKSEIEDFFEHTMVMSEDPGLRKNRLALLKAISGYIRQFAEMNKIIVS</sequence>
<dbReference type="GO" id="GO:0006426">
    <property type="term" value="P:glycyl-tRNA aminoacylation"/>
    <property type="evidence" value="ECO:0007669"/>
    <property type="project" value="UniProtKB-UniRule"/>
</dbReference>
<comment type="caution">
    <text evidence="12">The sequence shown here is derived from an EMBL/GenBank/DDBJ whole genome shotgun (WGS) entry which is preliminary data.</text>
</comment>
<evidence type="ECO:0000256" key="4">
    <source>
        <dbReference type="ARBA" id="ARBA00022598"/>
    </source>
</evidence>
<dbReference type="RefSeq" id="WP_117324769.1">
    <property type="nucleotide sequence ID" value="NZ_QVTE01000001.1"/>
</dbReference>
<dbReference type="NCBIfam" id="TIGR00211">
    <property type="entry name" value="glyS"/>
    <property type="match status" value="1"/>
</dbReference>
<keyword evidence="7 10" id="KW-0648">Protein biosynthesis</keyword>
<evidence type="ECO:0000256" key="10">
    <source>
        <dbReference type="HAMAP-Rule" id="MF_00255"/>
    </source>
</evidence>
<keyword evidence="13" id="KW-1185">Reference proteome</keyword>
<proteinExistence type="inferred from homology"/>
<keyword evidence="3 10" id="KW-0963">Cytoplasm</keyword>
<evidence type="ECO:0000256" key="1">
    <source>
        <dbReference type="ARBA" id="ARBA00004496"/>
    </source>
</evidence>
<dbReference type="GO" id="GO:0006420">
    <property type="term" value="P:arginyl-tRNA aminoacylation"/>
    <property type="evidence" value="ECO:0007669"/>
    <property type="project" value="InterPro"/>
</dbReference>
<dbReference type="GO" id="GO:0004814">
    <property type="term" value="F:arginine-tRNA ligase activity"/>
    <property type="evidence" value="ECO:0007669"/>
    <property type="project" value="InterPro"/>
</dbReference>
<dbReference type="GO" id="GO:0005524">
    <property type="term" value="F:ATP binding"/>
    <property type="evidence" value="ECO:0007669"/>
    <property type="project" value="UniProtKB-UniRule"/>
</dbReference>
<accession>A0A372LUE4</accession>
<organism evidence="12 13">
    <name type="scientific">Peribacillus saganii</name>
    <dbReference type="NCBI Taxonomy" id="2303992"/>
    <lineage>
        <taxon>Bacteria</taxon>
        <taxon>Bacillati</taxon>
        <taxon>Bacillota</taxon>
        <taxon>Bacilli</taxon>
        <taxon>Bacillales</taxon>
        <taxon>Bacillaceae</taxon>
        <taxon>Peribacillus</taxon>
    </lineage>
</organism>
<evidence type="ECO:0000256" key="3">
    <source>
        <dbReference type="ARBA" id="ARBA00022490"/>
    </source>
</evidence>
<dbReference type="InterPro" id="IPR008909">
    <property type="entry name" value="DALR_anticod-bd"/>
</dbReference>
<dbReference type="PANTHER" id="PTHR30075">
    <property type="entry name" value="GLYCYL-TRNA SYNTHETASE"/>
    <property type="match status" value="1"/>
</dbReference>
<dbReference type="Pfam" id="PF05746">
    <property type="entry name" value="DALR_1"/>
    <property type="match status" value="1"/>
</dbReference>
<keyword evidence="4 10" id="KW-0436">Ligase</keyword>
<evidence type="ECO:0000256" key="7">
    <source>
        <dbReference type="ARBA" id="ARBA00022917"/>
    </source>
</evidence>
<dbReference type="GO" id="GO:0005829">
    <property type="term" value="C:cytosol"/>
    <property type="evidence" value="ECO:0007669"/>
    <property type="project" value="TreeGrafter"/>
</dbReference>
<evidence type="ECO:0000313" key="12">
    <source>
        <dbReference type="EMBL" id="RFU71696.1"/>
    </source>
</evidence>
<dbReference type="InterPro" id="IPR015944">
    <property type="entry name" value="Gly-tRNA-synth_bsu"/>
</dbReference>
<dbReference type="EMBL" id="QVTE01000001">
    <property type="protein sequence ID" value="RFU71696.1"/>
    <property type="molecule type" value="Genomic_DNA"/>
</dbReference>
<evidence type="ECO:0000256" key="8">
    <source>
        <dbReference type="ARBA" id="ARBA00023146"/>
    </source>
</evidence>
<dbReference type="InterPro" id="IPR006194">
    <property type="entry name" value="Gly-tRNA-synth_heterodimer"/>
</dbReference>
<dbReference type="SUPFAM" id="SSF109604">
    <property type="entry name" value="HD-domain/PDEase-like"/>
    <property type="match status" value="1"/>
</dbReference>
<gene>
    <name evidence="10" type="primary">glyS</name>
    <name evidence="12" type="ORF">D0469_00890</name>
</gene>
<dbReference type="OrthoDB" id="9775440at2"/>
<evidence type="ECO:0000256" key="2">
    <source>
        <dbReference type="ARBA" id="ARBA00008226"/>
    </source>
</evidence>
<keyword evidence="8 10" id="KW-0030">Aminoacyl-tRNA synthetase</keyword>
<dbReference type="GO" id="GO:0004820">
    <property type="term" value="F:glycine-tRNA ligase activity"/>
    <property type="evidence" value="ECO:0007669"/>
    <property type="project" value="UniProtKB-UniRule"/>
</dbReference>
<dbReference type="PROSITE" id="PS50861">
    <property type="entry name" value="AA_TRNA_LIGASE_II_GLYAB"/>
    <property type="match status" value="1"/>
</dbReference>
<evidence type="ECO:0000256" key="6">
    <source>
        <dbReference type="ARBA" id="ARBA00022840"/>
    </source>
</evidence>
<evidence type="ECO:0000259" key="11">
    <source>
        <dbReference type="Pfam" id="PF05746"/>
    </source>
</evidence>
<dbReference type="Proteomes" id="UP000264541">
    <property type="component" value="Unassembled WGS sequence"/>
</dbReference>
<dbReference type="Pfam" id="PF02092">
    <property type="entry name" value="tRNA_synt_2f"/>
    <property type="match status" value="1"/>
</dbReference>
<comment type="subunit">
    <text evidence="10">Tetramer of two alpha and two beta subunits.</text>
</comment>
<evidence type="ECO:0000313" key="13">
    <source>
        <dbReference type="Proteomes" id="UP000264541"/>
    </source>
</evidence>
<feature type="domain" description="DALR anticodon binding" evidence="11">
    <location>
        <begin position="585"/>
        <end position="680"/>
    </location>
</feature>
<dbReference type="EC" id="6.1.1.14" evidence="10"/>
<dbReference type="PANTHER" id="PTHR30075:SF2">
    <property type="entry name" value="GLYCINE--TRNA LIGASE, CHLOROPLASTIC_MITOCHONDRIAL 2"/>
    <property type="match status" value="1"/>
</dbReference>
<keyword evidence="5 10" id="KW-0547">Nucleotide-binding</keyword>
<comment type="catalytic activity">
    <reaction evidence="9 10">
        <text>tRNA(Gly) + glycine + ATP = glycyl-tRNA(Gly) + AMP + diphosphate</text>
        <dbReference type="Rhea" id="RHEA:16013"/>
        <dbReference type="Rhea" id="RHEA-COMP:9664"/>
        <dbReference type="Rhea" id="RHEA-COMP:9683"/>
        <dbReference type="ChEBI" id="CHEBI:30616"/>
        <dbReference type="ChEBI" id="CHEBI:33019"/>
        <dbReference type="ChEBI" id="CHEBI:57305"/>
        <dbReference type="ChEBI" id="CHEBI:78442"/>
        <dbReference type="ChEBI" id="CHEBI:78522"/>
        <dbReference type="ChEBI" id="CHEBI:456215"/>
        <dbReference type="EC" id="6.1.1.14"/>
    </reaction>
</comment>
<comment type="similarity">
    <text evidence="2 10">Belongs to the class-II aminoacyl-tRNA synthetase family.</text>
</comment>